<dbReference type="InterPro" id="IPR008254">
    <property type="entry name" value="Flavodoxin/NO_synth"/>
</dbReference>
<sequence length="170" mass="17463">MTALVVYESMYGATKAVAEAIGAALGEHGPVRVTEVGALAQEPDGGLVTEDVDLLVVGGPTHAFGMSRPGTRQDARQEGVPVLSSSIGVREWLEEVRLPHGLACAAFDTKVATPALPGAASKAIGKRLRKLGGTLLVEPTSFHVQGKSGGLVDGELDRAGAWAGRLATRG</sequence>
<dbReference type="PROSITE" id="PS50902">
    <property type="entry name" value="FLAVODOXIN_LIKE"/>
    <property type="match status" value="1"/>
</dbReference>
<comment type="caution">
    <text evidence="2">The sequence shown here is derived from an EMBL/GenBank/DDBJ whole genome shotgun (WGS) entry which is preliminary data.</text>
</comment>
<dbReference type="InterPro" id="IPR001226">
    <property type="entry name" value="Flavodoxin_CS"/>
</dbReference>
<feature type="domain" description="Flavodoxin-like" evidence="1">
    <location>
        <begin position="3"/>
        <end position="167"/>
    </location>
</feature>
<proteinExistence type="predicted"/>
<dbReference type="EMBL" id="JAUQYP010000001">
    <property type="protein sequence ID" value="MDO8106500.1"/>
    <property type="molecule type" value="Genomic_DNA"/>
</dbReference>
<organism evidence="2 3">
    <name type="scientific">Actinotalea lenta</name>
    <dbReference type="NCBI Taxonomy" id="3064654"/>
    <lineage>
        <taxon>Bacteria</taxon>
        <taxon>Bacillati</taxon>
        <taxon>Actinomycetota</taxon>
        <taxon>Actinomycetes</taxon>
        <taxon>Micrococcales</taxon>
        <taxon>Cellulomonadaceae</taxon>
        <taxon>Actinotalea</taxon>
    </lineage>
</organism>
<evidence type="ECO:0000259" key="1">
    <source>
        <dbReference type="PROSITE" id="PS50902"/>
    </source>
</evidence>
<accession>A0ABT9D6N1</accession>
<evidence type="ECO:0000313" key="2">
    <source>
        <dbReference type="EMBL" id="MDO8106500.1"/>
    </source>
</evidence>
<gene>
    <name evidence="2" type="ORF">Q6348_04740</name>
</gene>
<dbReference type="PROSITE" id="PS00201">
    <property type="entry name" value="FLAVODOXIN"/>
    <property type="match status" value="1"/>
</dbReference>
<evidence type="ECO:0000313" key="3">
    <source>
        <dbReference type="Proteomes" id="UP001232536"/>
    </source>
</evidence>
<reference evidence="2 3" key="1">
    <citation type="submission" date="2023-07" db="EMBL/GenBank/DDBJ databases">
        <title>Description of novel actinomycetes strains, isolated from tidal flat sediment.</title>
        <authorList>
            <person name="Lu C."/>
        </authorList>
    </citation>
    <scope>NUCLEOTIDE SEQUENCE [LARGE SCALE GENOMIC DNA]</scope>
    <source>
        <strain evidence="2 3">SYSU T00b441</strain>
    </source>
</reference>
<dbReference type="Gene3D" id="3.40.50.360">
    <property type="match status" value="1"/>
</dbReference>
<dbReference type="RefSeq" id="WP_304600153.1">
    <property type="nucleotide sequence ID" value="NZ_JAUQYP010000001.1"/>
</dbReference>
<name>A0ABT9D6N1_9CELL</name>
<protein>
    <recommendedName>
        <fullName evidence="1">Flavodoxin-like domain-containing protein</fullName>
    </recommendedName>
</protein>
<dbReference type="SUPFAM" id="SSF52218">
    <property type="entry name" value="Flavoproteins"/>
    <property type="match status" value="1"/>
</dbReference>
<dbReference type="InterPro" id="IPR029039">
    <property type="entry name" value="Flavoprotein-like_sf"/>
</dbReference>
<dbReference type="Proteomes" id="UP001232536">
    <property type="component" value="Unassembled WGS sequence"/>
</dbReference>
<keyword evidence="3" id="KW-1185">Reference proteome</keyword>